<keyword evidence="1" id="KW-1133">Transmembrane helix</keyword>
<feature type="transmembrane region" description="Helical" evidence="1">
    <location>
        <begin position="88"/>
        <end position="106"/>
    </location>
</feature>
<feature type="transmembrane region" description="Helical" evidence="1">
    <location>
        <begin position="52"/>
        <end position="68"/>
    </location>
</feature>
<accession>A0A3S7UYQ2</accession>
<protein>
    <submittedName>
        <fullName evidence="2">Uncharacterized protein</fullName>
    </submittedName>
</protein>
<proteinExistence type="predicted"/>
<reference evidence="2" key="1">
    <citation type="journal article" date="2018" name="J. Ind. Microbiol. Biotechnol.">
        <title>Genome mining reveals uncommon alkylpyrones as type III PKS products from myxobacteria.</title>
        <authorList>
            <person name="Hug J.J."/>
            <person name="Panter F."/>
            <person name="Krug D."/>
            <person name="Muller R."/>
        </authorList>
    </citation>
    <scope>NUCLEOTIDE SEQUENCE</scope>
    <source>
        <strain evidence="2">MNa2518</strain>
    </source>
</reference>
<dbReference type="AlphaFoldDB" id="A0A3S7UYQ2"/>
<keyword evidence="1" id="KW-0812">Transmembrane</keyword>
<sequence length="109" mass="10849">MRAIARGLEAAGRPVPEDGALHRMALAGDVLSNSIYYALVGAGAARHPIRRGAVIGALAGAGALALPPRVGLGEPPASNDPVNKALTVAWYVIGGLAAGAVHRALAGAR</sequence>
<organism evidence="2">
    <name type="scientific">Kofleria flava</name>
    <dbReference type="NCBI Taxonomy" id="694315"/>
    <lineage>
        <taxon>Bacteria</taxon>
        <taxon>Pseudomonadati</taxon>
        <taxon>Myxococcota</taxon>
        <taxon>Polyangia</taxon>
        <taxon>Haliangiales</taxon>
        <taxon>Kofleriaceae</taxon>
        <taxon>Kofleria</taxon>
    </lineage>
</organism>
<evidence type="ECO:0000313" key="2">
    <source>
        <dbReference type="EMBL" id="AYM53878.1"/>
    </source>
</evidence>
<dbReference type="EMBL" id="MH908912">
    <property type="protein sequence ID" value="AYM53878.1"/>
    <property type="molecule type" value="Genomic_DNA"/>
</dbReference>
<keyword evidence="1" id="KW-0472">Membrane</keyword>
<evidence type="ECO:0000256" key="1">
    <source>
        <dbReference type="SAM" id="Phobius"/>
    </source>
</evidence>
<name>A0A3S7UYQ2_9BACT</name>